<organism evidence="8 9">
    <name type="scientific">Patella caerulea</name>
    <name type="common">Rayed Mediterranean limpet</name>
    <dbReference type="NCBI Taxonomy" id="87958"/>
    <lineage>
        <taxon>Eukaryota</taxon>
        <taxon>Metazoa</taxon>
        <taxon>Spiralia</taxon>
        <taxon>Lophotrochozoa</taxon>
        <taxon>Mollusca</taxon>
        <taxon>Gastropoda</taxon>
        <taxon>Patellogastropoda</taxon>
        <taxon>Patelloidea</taxon>
        <taxon>Patellidae</taxon>
        <taxon>Patella</taxon>
    </lineage>
</organism>
<dbReference type="PANTHER" id="PTHR24339:SF28">
    <property type="entry name" value="E5-RELATED"/>
    <property type="match status" value="1"/>
</dbReference>
<evidence type="ECO:0000313" key="9">
    <source>
        <dbReference type="Proteomes" id="UP001347796"/>
    </source>
</evidence>
<keyword evidence="2 5" id="KW-0238">DNA-binding</keyword>
<reference evidence="8 9" key="1">
    <citation type="submission" date="2024-01" db="EMBL/GenBank/DDBJ databases">
        <title>The genome of the rayed Mediterranean limpet Patella caerulea (Linnaeus, 1758).</title>
        <authorList>
            <person name="Anh-Thu Weber A."/>
            <person name="Halstead-Nussloch G."/>
        </authorList>
    </citation>
    <scope>NUCLEOTIDE SEQUENCE [LARGE SCALE GENOMIC DNA]</scope>
    <source>
        <strain evidence="8">AATW-2023a</strain>
        <tissue evidence="8">Whole specimen</tissue>
    </source>
</reference>
<feature type="DNA-binding region" description="Homeobox" evidence="5">
    <location>
        <begin position="41"/>
        <end position="100"/>
    </location>
</feature>
<evidence type="ECO:0000256" key="1">
    <source>
        <dbReference type="ARBA" id="ARBA00004123"/>
    </source>
</evidence>
<evidence type="ECO:0000256" key="6">
    <source>
        <dbReference type="RuleBase" id="RU000682"/>
    </source>
</evidence>
<dbReference type="InterPro" id="IPR001356">
    <property type="entry name" value="HD"/>
</dbReference>
<dbReference type="PANTHER" id="PTHR24339">
    <property type="entry name" value="HOMEOBOX PROTEIN EMX-RELATED"/>
    <property type="match status" value="1"/>
</dbReference>
<dbReference type="CDD" id="cd00086">
    <property type="entry name" value="homeodomain"/>
    <property type="match status" value="1"/>
</dbReference>
<dbReference type="Gene3D" id="1.10.10.60">
    <property type="entry name" value="Homeodomain-like"/>
    <property type="match status" value="1"/>
</dbReference>
<dbReference type="GO" id="GO:0000981">
    <property type="term" value="F:DNA-binding transcription factor activity, RNA polymerase II-specific"/>
    <property type="evidence" value="ECO:0007669"/>
    <property type="project" value="TreeGrafter"/>
</dbReference>
<feature type="domain" description="Homeobox" evidence="7">
    <location>
        <begin position="39"/>
        <end position="99"/>
    </location>
</feature>
<protein>
    <recommendedName>
        <fullName evidence="7">Homeobox domain-containing protein</fullName>
    </recommendedName>
</protein>
<evidence type="ECO:0000256" key="4">
    <source>
        <dbReference type="ARBA" id="ARBA00023242"/>
    </source>
</evidence>
<evidence type="ECO:0000256" key="3">
    <source>
        <dbReference type="ARBA" id="ARBA00023155"/>
    </source>
</evidence>
<dbReference type="InterPro" id="IPR009057">
    <property type="entry name" value="Homeodomain-like_sf"/>
</dbReference>
<dbReference type="EMBL" id="JAZGQO010000021">
    <property type="protein sequence ID" value="KAK6166686.1"/>
    <property type="molecule type" value="Genomic_DNA"/>
</dbReference>
<dbReference type="Proteomes" id="UP001347796">
    <property type="component" value="Unassembled WGS sequence"/>
</dbReference>
<dbReference type="SMART" id="SM00389">
    <property type="entry name" value="HOX"/>
    <property type="match status" value="1"/>
</dbReference>
<comment type="subcellular location">
    <subcellularLocation>
        <location evidence="1 5 6">Nucleus</location>
    </subcellularLocation>
</comment>
<comment type="caution">
    <text evidence="8">The sequence shown here is derived from an EMBL/GenBank/DDBJ whole genome shotgun (WGS) entry which is preliminary data.</text>
</comment>
<keyword evidence="9" id="KW-1185">Reference proteome</keyword>
<keyword evidence="4 5" id="KW-0539">Nucleus</keyword>
<name>A0AAN8G9Y3_PATCE</name>
<dbReference type="AlphaFoldDB" id="A0AAN8G9Y3"/>
<dbReference type="PROSITE" id="PS50071">
    <property type="entry name" value="HOMEOBOX_2"/>
    <property type="match status" value="1"/>
</dbReference>
<evidence type="ECO:0000256" key="2">
    <source>
        <dbReference type="ARBA" id="ARBA00023125"/>
    </source>
</evidence>
<dbReference type="SUPFAM" id="SSF46689">
    <property type="entry name" value="Homeodomain-like"/>
    <property type="match status" value="1"/>
</dbReference>
<dbReference type="GO" id="GO:0007420">
    <property type="term" value="P:brain development"/>
    <property type="evidence" value="ECO:0007669"/>
    <property type="project" value="TreeGrafter"/>
</dbReference>
<evidence type="ECO:0000256" key="5">
    <source>
        <dbReference type="PROSITE-ProRule" id="PRU00108"/>
    </source>
</evidence>
<dbReference type="Pfam" id="PF00046">
    <property type="entry name" value="Homeodomain"/>
    <property type="match status" value="1"/>
</dbReference>
<gene>
    <name evidence="8" type="ORF">SNE40_023322</name>
</gene>
<evidence type="ECO:0000259" key="7">
    <source>
        <dbReference type="PROSITE" id="PS50071"/>
    </source>
</evidence>
<evidence type="ECO:0000313" key="8">
    <source>
        <dbReference type="EMBL" id="KAK6166686.1"/>
    </source>
</evidence>
<sequence length="106" mass="12721">MIYWDCMCLRSTGIKCSLNFEPDRKYGDIFYCVFSAYDSSAPRHRTAFSQHQLAVLEEEFQTCKYVERSRSEELSEQLDIPKPTIFIWFQNRRRKYRKEIECGEIG</sequence>
<dbReference type="GO" id="GO:0000978">
    <property type="term" value="F:RNA polymerase II cis-regulatory region sequence-specific DNA binding"/>
    <property type="evidence" value="ECO:0007669"/>
    <property type="project" value="TreeGrafter"/>
</dbReference>
<dbReference type="InterPro" id="IPR050877">
    <property type="entry name" value="EMX-VAX-Noto_Homeobox_TFs"/>
</dbReference>
<keyword evidence="3 5" id="KW-0371">Homeobox</keyword>
<proteinExistence type="predicted"/>
<accession>A0AAN8G9Y3</accession>
<dbReference type="GO" id="GO:0030182">
    <property type="term" value="P:neuron differentiation"/>
    <property type="evidence" value="ECO:0007669"/>
    <property type="project" value="TreeGrafter"/>
</dbReference>
<dbReference type="GO" id="GO:0005634">
    <property type="term" value="C:nucleus"/>
    <property type="evidence" value="ECO:0007669"/>
    <property type="project" value="UniProtKB-SubCell"/>
</dbReference>